<evidence type="ECO:0000259" key="3">
    <source>
        <dbReference type="SMART" id="SM00822"/>
    </source>
</evidence>
<dbReference type="RefSeq" id="WP_007271308.1">
    <property type="nucleotide sequence ID" value="NZ_AOCK01000005.1"/>
</dbReference>
<dbReference type="PANTHER" id="PTHR43658">
    <property type="entry name" value="SHORT-CHAIN DEHYDROGENASE/REDUCTASE"/>
    <property type="match status" value="1"/>
</dbReference>
<evidence type="ECO:0000256" key="1">
    <source>
        <dbReference type="ARBA" id="ARBA00006484"/>
    </source>
</evidence>
<dbReference type="InterPro" id="IPR002347">
    <property type="entry name" value="SDR_fam"/>
</dbReference>
<dbReference type="PROSITE" id="PS00061">
    <property type="entry name" value="ADH_SHORT"/>
    <property type="match status" value="1"/>
</dbReference>
<evidence type="ECO:0000313" key="5">
    <source>
        <dbReference type="Proteomes" id="UP000012015"/>
    </source>
</evidence>
<evidence type="ECO:0000313" key="4">
    <source>
        <dbReference type="EMBL" id="EMQ98696.1"/>
    </source>
</evidence>
<dbReference type="AlphaFoldDB" id="M7MUJ2"/>
<sequence length="262" mass="26796">MLSSPNFSSADLAGAGVVVTGATSGLGAATARLFAARGAHVVVCGRNESRGTTLAAEIGGVFARVDVHDEESMRAAMALGSLAPRGLRVAVSAAGSAIIEKTLSRDGTHSRASFTEQLQTNLVGSFTLLTEAAATMAQNEAEADGSRGVIALTSSVAAYEGQMGQLAYAASKGGVNAMVLPAARDLARHGVRVLGVAPGVFDTPFMDVLSDEAKLGIGAAVPFPQRLGHADEFAHLMHSLVTNPMLNGEVVRLDGALRLGMR</sequence>
<dbReference type="STRING" id="1276920.ADIAG_02126"/>
<dbReference type="EMBL" id="AOCK01000005">
    <property type="protein sequence ID" value="EMQ98696.1"/>
    <property type="molecule type" value="Genomic_DNA"/>
</dbReference>
<protein>
    <submittedName>
        <fullName evidence="4">Short-chain dehydrogenase/reductase SDR</fullName>
    </submittedName>
</protein>
<dbReference type="InterPro" id="IPR020904">
    <property type="entry name" value="Sc_DH/Rdtase_CS"/>
</dbReference>
<dbReference type="PRINTS" id="PR00081">
    <property type="entry name" value="GDHRDH"/>
</dbReference>
<dbReference type="eggNOG" id="COG1028">
    <property type="taxonomic scope" value="Bacteria"/>
</dbReference>
<keyword evidence="2" id="KW-0560">Oxidoreductase</keyword>
<dbReference type="InterPro" id="IPR036291">
    <property type="entry name" value="NAD(P)-bd_dom_sf"/>
</dbReference>
<feature type="domain" description="Ketoreductase" evidence="3">
    <location>
        <begin position="15"/>
        <end position="203"/>
    </location>
</feature>
<dbReference type="InterPro" id="IPR057326">
    <property type="entry name" value="KR_dom"/>
</dbReference>
<proteinExistence type="inferred from homology"/>
<dbReference type="PATRIC" id="fig|1276920.7.peg.2127"/>
<dbReference type="Proteomes" id="UP000012015">
    <property type="component" value="Unassembled WGS sequence"/>
</dbReference>
<gene>
    <name evidence="4" type="ORF">ADIAG_02126</name>
</gene>
<name>M7MUJ2_9MICC</name>
<reference evidence="4 5" key="1">
    <citation type="journal article" date="2013" name="Genome Announc.">
        <title>Draft Genome Sequence of Arthrobacter gangotriensis Strain Lz1yT, Isolated from a Penguin Rookery Soil Sample Collected in Antarctica, near the Indian Station Dakshin Gangotri.</title>
        <authorList>
            <person name="Shivaji S."/>
            <person name="Ara S."/>
            <person name="Bandi S."/>
            <person name="Singh A."/>
            <person name="Kumar Pinnaka A."/>
        </authorList>
    </citation>
    <scope>NUCLEOTIDE SEQUENCE [LARGE SCALE GENOMIC DNA]</scope>
    <source>
        <strain evidence="4 5">Lz1y</strain>
    </source>
</reference>
<dbReference type="PANTHER" id="PTHR43658:SF8">
    <property type="entry name" value="17-BETA-HYDROXYSTEROID DEHYDROGENASE 14-RELATED"/>
    <property type="match status" value="1"/>
</dbReference>
<dbReference type="SUPFAM" id="SSF51735">
    <property type="entry name" value="NAD(P)-binding Rossmann-fold domains"/>
    <property type="match status" value="1"/>
</dbReference>
<comment type="caution">
    <text evidence="4">The sequence shown here is derived from an EMBL/GenBank/DDBJ whole genome shotgun (WGS) entry which is preliminary data.</text>
</comment>
<evidence type="ECO:0000256" key="2">
    <source>
        <dbReference type="ARBA" id="ARBA00023002"/>
    </source>
</evidence>
<dbReference type="Pfam" id="PF00106">
    <property type="entry name" value="adh_short"/>
    <property type="match status" value="1"/>
</dbReference>
<dbReference type="SMART" id="SM00822">
    <property type="entry name" value="PKS_KR"/>
    <property type="match status" value="1"/>
</dbReference>
<dbReference type="GO" id="GO:0016491">
    <property type="term" value="F:oxidoreductase activity"/>
    <property type="evidence" value="ECO:0007669"/>
    <property type="project" value="UniProtKB-KW"/>
</dbReference>
<comment type="similarity">
    <text evidence="1">Belongs to the short-chain dehydrogenases/reductases (SDR) family.</text>
</comment>
<dbReference type="Gene3D" id="3.40.50.720">
    <property type="entry name" value="NAD(P)-binding Rossmann-like Domain"/>
    <property type="match status" value="1"/>
</dbReference>
<accession>M7MUJ2</accession>
<keyword evidence="5" id="KW-1185">Reference proteome</keyword>
<organism evidence="4 5">
    <name type="scientific">Paeniglutamicibacter gangotriensis Lz1y</name>
    <dbReference type="NCBI Taxonomy" id="1276920"/>
    <lineage>
        <taxon>Bacteria</taxon>
        <taxon>Bacillati</taxon>
        <taxon>Actinomycetota</taxon>
        <taxon>Actinomycetes</taxon>
        <taxon>Micrococcales</taxon>
        <taxon>Micrococcaceae</taxon>
        <taxon>Paeniglutamicibacter</taxon>
    </lineage>
</organism>